<organism evidence="1 2">
    <name type="scientific">Caerostris extrusa</name>
    <name type="common">Bark spider</name>
    <name type="synonym">Caerostris bankana</name>
    <dbReference type="NCBI Taxonomy" id="172846"/>
    <lineage>
        <taxon>Eukaryota</taxon>
        <taxon>Metazoa</taxon>
        <taxon>Ecdysozoa</taxon>
        <taxon>Arthropoda</taxon>
        <taxon>Chelicerata</taxon>
        <taxon>Arachnida</taxon>
        <taxon>Araneae</taxon>
        <taxon>Araneomorphae</taxon>
        <taxon>Entelegynae</taxon>
        <taxon>Araneoidea</taxon>
        <taxon>Araneidae</taxon>
        <taxon>Caerostris</taxon>
    </lineage>
</organism>
<comment type="caution">
    <text evidence="1">The sequence shown here is derived from an EMBL/GenBank/DDBJ whole genome shotgun (WGS) entry which is preliminary data.</text>
</comment>
<protein>
    <submittedName>
        <fullName evidence="1">Uncharacterized protein</fullName>
    </submittedName>
</protein>
<sequence length="101" mass="11566">MGKKEDIDGPEKRSISLLPPTFQNRHLFPFRAQQSGVESEGGNQNGIRDVHLHGIRQFRGFFFYLPGKKESVDSIFLKRELHKEDCDCYISSKNYPGLPPS</sequence>
<dbReference type="EMBL" id="BPLR01011972">
    <property type="protein sequence ID" value="GIY50360.1"/>
    <property type="molecule type" value="Genomic_DNA"/>
</dbReference>
<evidence type="ECO:0000313" key="1">
    <source>
        <dbReference type="EMBL" id="GIY50360.1"/>
    </source>
</evidence>
<dbReference type="Proteomes" id="UP001054945">
    <property type="component" value="Unassembled WGS sequence"/>
</dbReference>
<evidence type="ECO:0000313" key="2">
    <source>
        <dbReference type="Proteomes" id="UP001054945"/>
    </source>
</evidence>
<accession>A0AAV4TYX0</accession>
<name>A0AAV4TYX0_CAEEX</name>
<dbReference type="AlphaFoldDB" id="A0AAV4TYX0"/>
<reference evidence="1 2" key="1">
    <citation type="submission" date="2021-06" db="EMBL/GenBank/DDBJ databases">
        <title>Caerostris extrusa draft genome.</title>
        <authorList>
            <person name="Kono N."/>
            <person name="Arakawa K."/>
        </authorList>
    </citation>
    <scope>NUCLEOTIDE SEQUENCE [LARGE SCALE GENOMIC DNA]</scope>
</reference>
<proteinExistence type="predicted"/>
<keyword evidence="2" id="KW-1185">Reference proteome</keyword>
<gene>
    <name evidence="1" type="ORF">CEXT_518481</name>
</gene>